<dbReference type="InterPro" id="IPR032675">
    <property type="entry name" value="LRR_dom_sf"/>
</dbReference>
<sequence length="536" mass="60662">MSSTRSPASSSTSSAPSTSFAYNLPPEITLMVAKHFSRSTLQVAVRVCKDWNRILSNLIWYEVLEMDWHHPSFPTRVPPYAQFQDLAVHFVHTRVFSWHSNKAISQRRITTKDFALSTQLPPAAVSRVLSLMSNLTSVELHLDSYPALSDFDDLKKLEKLELNMLNCSTPGFSVTLFADLFSRINCLKLVMPPETVEVSMSGLPETDPWVMTVLEIEPEAIPLASHCKKLKELAVGCDRDFEQVSMRPVMECQDLEILRINVDLMFFSGVAEVLPSLTNLKHLEIIVNSSAEIEFFNAPDTPMPLLEILEIKHMSHQDPGNISSFSRTYGTILRSHSNLRTFHVEGAAINPSLVFPVPGQERVASEWVCDQLEHLALILSWPGWSITSKDEKCQCWDEVFVQIGKLSHLKTVSIESEDLEVHPGRGFLEKCAPLYDLKSLVLSAPDTERAWRVDQIQSLLEKYPALRSIDLGGLVRGSGSTIQAWLDNECNREIDLVSFYNESDDEEYQESDCDEYEDDGYRDDGYRDDGYRDDDS</sequence>
<dbReference type="InterPro" id="IPR001810">
    <property type="entry name" value="F-box_dom"/>
</dbReference>
<dbReference type="Gene3D" id="1.20.1280.50">
    <property type="match status" value="1"/>
</dbReference>
<evidence type="ECO:0000259" key="2">
    <source>
        <dbReference type="Pfam" id="PF12937"/>
    </source>
</evidence>
<accession>A0A9P6MZG6</accession>
<comment type="caution">
    <text evidence="3">The sequence shown here is derived from an EMBL/GenBank/DDBJ whole genome shotgun (WGS) entry which is preliminary data.</text>
</comment>
<keyword evidence="4" id="KW-1185">Reference proteome</keyword>
<dbReference type="InterPro" id="IPR036047">
    <property type="entry name" value="F-box-like_dom_sf"/>
</dbReference>
<evidence type="ECO:0000313" key="3">
    <source>
        <dbReference type="EMBL" id="KAG0019632.1"/>
    </source>
</evidence>
<reference evidence="3" key="1">
    <citation type="journal article" date="2020" name="Fungal Divers.">
        <title>Resolving the Mortierellaceae phylogeny through synthesis of multi-gene phylogenetics and phylogenomics.</title>
        <authorList>
            <person name="Vandepol N."/>
            <person name="Liber J."/>
            <person name="Desiro A."/>
            <person name="Na H."/>
            <person name="Kennedy M."/>
            <person name="Barry K."/>
            <person name="Grigoriev I.V."/>
            <person name="Miller A.N."/>
            <person name="O'Donnell K."/>
            <person name="Stajich J.E."/>
            <person name="Bonito G."/>
        </authorList>
    </citation>
    <scope>NUCLEOTIDE SEQUENCE</scope>
    <source>
        <strain evidence="3">NRRL 2769</strain>
    </source>
</reference>
<evidence type="ECO:0000313" key="4">
    <source>
        <dbReference type="Proteomes" id="UP000703661"/>
    </source>
</evidence>
<dbReference type="Pfam" id="PF12937">
    <property type="entry name" value="F-box-like"/>
    <property type="match status" value="1"/>
</dbReference>
<feature type="domain" description="F-box" evidence="2">
    <location>
        <begin position="23"/>
        <end position="63"/>
    </location>
</feature>
<dbReference type="Proteomes" id="UP000703661">
    <property type="component" value="Unassembled WGS sequence"/>
</dbReference>
<feature type="compositionally biased region" description="Acidic residues" evidence="1">
    <location>
        <begin position="503"/>
        <end position="521"/>
    </location>
</feature>
<dbReference type="PANTHER" id="PTHR38926:SF5">
    <property type="entry name" value="F-BOX AND LEUCINE-RICH REPEAT PROTEIN 6"/>
    <property type="match status" value="1"/>
</dbReference>
<dbReference type="SUPFAM" id="SSF81383">
    <property type="entry name" value="F-box domain"/>
    <property type="match status" value="1"/>
</dbReference>
<dbReference type="SUPFAM" id="SSF52047">
    <property type="entry name" value="RNI-like"/>
    <property type="match status" value="1"/>
</dbReference>
<protein>
    <recommendedName>
        <fullName evidence="2">F-box domain-containing protein</fullName>
    </recommendedName>
</protein>
<gene>
    <name evidence="3" type="ORF">BGZ80_005503</name>
</gene>
<dbReference type="EMBL" id="JAAAID010000271">
    <property type="protein sequence ID" value="KAG0019632.1"/>
    <property type="molecule type" value="Genomic_DNA"/>
</dbReference>
<evidence type="ECO:0000256" key="1">
    <source>
        <dbReference type="SAM" id="MobiDB-lite"/>
    </source>
</evidence>
<organism evidence="3 4">
    <name type="scientific">Entomortierella chlamydospora</name>
    <dbReference type="NCBI Taxonomy" id="101097"/>
    <lineage>
        <taxon>Eukaryota</taxon>
        <taxon>Fungi</taxon>
        <taxon>Fungi incertae sedis</taxon>
        <taxon>Mucoromycota</taxon>
        <taxon>Mortierellomycotina</taxon>
        <taxon>Mortierellomycetes</taxon>
        <taxon>Mortierellales</taxon>
        <taxon>Mortierellaceae</taxon>
        <taxon>Entomortierella</taxon>
    </lineage>
</organism>
<dbReference type="CDD" id="cd09917">
    <property type="entry name" value="F-box_SF"/>
    <property type="match status" value="1"/>
</dbReference>
<feature type="region of interest" description="Disordered" evidence="1">
    <location>
        <begin position="503"/>
        <end position="536"/>
    </location>
</feature>
<proteinExistence type="predicted"/>
<dbReference type="PANTHER" id="PTHR38926">
    <property type="entry name" value="F-BOX DOMAIN CONTAINING PROTEIN, EXPRESSED"/>
    <property type="match status" value="1"/>
</dbReference>
<dbReference type="Gene3D" id="3.80.10.10">
    <property type="entry name" value="Ribonuclease Inhibitor"/>
    <property type="match status" value="1"/>
</dbReference>
<dbReference type="AlphaFoldDB" id="A0A9P6MZG6"/>
<name>A0A9P6MZG6_9FUNG</name>